<protein>
    <recommendedName>
        <fullName evidence="4">MFS transporter</fullName>
    </recommendedName>
</protein>
<feature type="transmembrane region" description="Helical" evidence="1">
    <location>
        <begin position="182"/>
        <end position="208"/>
    </location>
</feature>
<feature type="transmembrane region" description="Helical" evidence="1">
    <location>
        <begin position="266"/>
        <end position="285"/>
    </location>
</feature>
<gene>
    <name evidence="2" type="ORF">GCM10020221_13460</name>
</gene>
<dbReference type="SUPFAM" id="SSF103473">
    <property type="entry name" value="MFS general substrate transporter"/>
    <property type="match status" value="1"/>
</dbReference>
<name>A0ABN3WL80_STRTU</name>
<keyword evidence="1" id="KW-1133">Transmembrane helix</keyword>
<evidence type="ECO:0008006" key="4">
    <source>
        <dbReference type="Google" id="ProtNLM"/>
    </source>
</evidence>
<feature type="transmembrane region" description="Helical" evidence="1">
    <location>
        <begin position="122"/>
        <end position="145"/>
    </location>
</feature>
<dbReference type="EMBL" id="BAAAXZ010000049">
    <property type="protein sequence ID" value="GAA2918499.1"/>
    <property type="molecule type" value="Genomic_DNA"/>
</dbReference>
<dbReference type="InterPro" id="IPR011701">
    <property type="entry name" value="MFS"/>
</dbReference>
<comment type="caution">
    <text evidence="2">The sequence shown here is derived from an EMBL/GenBank/DDBJ whole genome shotgun (WGS) entry which is preliminary data.</text>
</comment>
<proteinExistence type="predicted"/>
<feature type="transmembrane region" description="Helical" evidence="1">
    <location>
        <begin position="228"/>
        <end position="246"/>
    </location>
</feature>
<organism evidence="2 3">
    <name type="scientific">Streptomyces thioluteus</name>
    <dbReference type="NCBI Taxonomy" id="66431"/>
    <lineage>
        <taxon>Bacteria</taxon>
        <taxon>Bacillati</taxon>
        <taxon>Actinomycetota</taxon>
        <taxon>Actinomycetes</taxon>
        <taxon>Kitasatosporales</taxon>
        <taxon>Streptomycetaceae</taxon>
        <taxon>Streptomyces</taxon>
    </lineage>
</organism>
<dbReference type="Gene3D" id="1.20.1250.20">
    <property type="entry name" value="MFS general substrate transporter like domains"/>
    <property type="match status" value="1"/>
</dbReference>
<evidence type="ECO:0000313" key="2">
    <source>
        <dbReference type="EMBL" id="GAA2918499.1"/>
    </source>
</evidence>
<feature type="transmembrane region" description="Helical" evidence="1">
    <location>
        <begin position="157"/>
        <end position="176"/>
    </location>
</feature>
<dbReference type="Pfam" id="PF07690">
    <property type="entry name" value="MFS_1"/>
    <property type="match status" value="1"/>
</dbReference>
<feature type="transmembrane region" description="Helical" evidence="1">
    <location>
        <begin position="95"/>
        <end position="116"/>
    </location>
</feature>
<sequence length="297" mass="30244">MFLAIPVLILLPLVVMLPALRKLPRTEAGGAPDRRRMALALAVAVGAGCSSTRARAASGSPWCRRSPVSRCSPRPSSGCLPKGTFRALRGLPSVVLLRGIAVGAFLASESFIPLMLVSERGMSATTAGLSLTGGGLTWSLGAYTQSRSRLEPYRQRLMCLGLVLMAVSIAVVPLVLLDGAPVWLVAASWIVAGYGIGLNVSSSTVLALEYSPAGEEGVSSAALQVSEALGNIVLVGVAGVLFGAFGGGTVGEGAHGASDAAAPHSAFAAVYVAMTAVALAGAVVATRLRPKDRVRLA</sequence>
<evidence type="ECO:0000313" key="3">
    <source>
        <dbReference type="Proteomes" id="UP001501102"/>
    </source>
</evidence>
<accession>A0ABN3WL80</accession>
<dbReference type="Proteomes" id="UP001501102">
    <property type="component" value="Unassembled WGS sequence"/>
</dbReference>
<evidence type="ECO:0000256" key="1">
    <source>
        <dbReference type="SAM" id="Phobius"/>
    </source>
</evidence>
<reference evidence="2 3" key="1">
    <citation type="journal article" date="2019" name="Int. J. Syst. Evol. Microbiol.">
        <title>The Global Catalogue of Microorganisms (GCM) 10K type strain sequencing project: providing services to taxonomists for standard genome sequencing and annotation.</title>
        <authorList>
            <consortium name="The Broad Institute Genomics Platform"/>
            <consortium name="The Broad Institute Genome Sequencing Center for Infectious Disease"/>
            <person name="Wu L."/>
            <person name="Ma J."/>
        </authorList>
    </citation>
    <scope>NUCLEOTIDE SEQUENCE [LARGE SCALE GENOMIC DNA]</scope>
    <source>
        <strain evidence="2 3">JCM 4087</strain>
    </source>
</reference>
<dbReference type="InterPro" id="IPR036259">
    <property type="entry name" value="MFS_trans_sf"/>
</dbReference>
<keyword evidence="3" id="KW-1185">Reference proteome</keyword>
<keyword evidence="1" id="KW-0812">Transmembrane</keyword>
<keyword evidence="1" id="KW-0472">Membrane</keyword>